<dbReference type="Proteomes" id="UP000558688">
    <property type="component" value="Unassembled WGS sequence"/>
</dbReference>
<comment type="similarity">
    <text evidence="1">Belongs to the class-II pyridine nucleotide-disulfide oxidoreductase family.</text>
</comment>
<dbReference type="Gene3D" id="4.10.240.10">
    <property type="entry name" value="Zn(2)-C6 fungal-type DNA-binding domain"/>
    <property type="match status" value="1"/>
</dbReference>
<keyword evidence="3" id="KW-0560">Oxidoreductase</keyword>
<accession>A0A8H5A9U2</accession>
<sequence>MGASIHHSQRRVSCEACRNAKARCQRIRPTDSQCARCFLLKIECIVGQQRKVGRPRLPTSGRPTHREQHNNIANEVILWTRETGVVENSKHSSDTLTPSYYNDQASLLSPDSSFADSLSVFSSEASSWQETIPDEGASSTWDTSWELDLASLTSDGNASSHRYRFLSHPPSVVDLSPWSREVASPRYPNIQHPSHTDSLSQLQRISLDLHVRAVAVEHHKQALTLDMISYKLGPLYKDGFTLAQSVLKLSQDFLVILARLHSSRSGAVSSSIPPPALNFADLGLPVLLPRPCITYQPLSGPLALTIINVFTQLIALYELIIEKLSARVNRSDVLPIPPIPISAFEGSMMVHPCKQGLLFTRMAVPLLERMESVLGTAGGPENWEGLLSPRQLDVLWIELGGVNGETDVATNLTTTTSNMPLVDALIIGAGPAGLSAALALARQLHTAVVFNSSLFRNARSEHMHTIPTWDHKDPAAFRGATRKEILERYNTISFKDCEVAKVEKTSAGDFAATTVDGTTFTGRRVLLASGVTDLPLDIRGYDECWGRSIYHCLFCHGYEDVGKPSAGILALGEVSSPAAATALARSAKQITSKVVIYTSNNPGMQTAIAALLGQNNTAITTDDREIASLALGSEGSGIIITFADGSSVEEAFLAHKPPTKLNGPFAEQLGVELAPGGDIQVTPPFGATSVKGVYAAGDCAAKMKNVMQAMHMGTFAGVGMAHDLQAEGPKI</sequence>
<keyword evidence="4" id="KW-0539">Nucleus</keyword>
<dbReference type="PRINTS" id="PR00469">
    <property type="entry name" value="PNDRDTASEII"/>
</dbReference>
<evidence type="ECO:0000313" key="7">
    <source>
        <dbReference type="Proteomes" id="UP000558688"/>
    </source>
</evidence>
<dbReference type="SUPFAM" id="SSF51905">
    <property type="entry name" value="FAD/NAD(P)-binding domain"/>
    <property type="match status" value="1"/>
</dbReference>
<comment type="caution">
    <text evidence="6">The sequence shown here is derived from an EMBL/GenBank/DDBJ whole genome shotgun (WGS) entry which is preliminary data.</text>
</comment>
<dbReference type="AlphaFoldDB" id="A0A8H5A9U2"/>
<reference evidence="6" key="1">
    <citation type="submission" date="2020-02" db="EMBL/GenBank/DDBJ databases">
        <title>Identification and distribution of gene clusters putatively required for synthesis of sphingolipid metabolism inhibitors in phylogenetically diverse species of the filamentous fungus Fusarium.</title>
        <authorList>
            <person name="Kim H.-S."/>
            <person name="Busman M."/>
            <person name="Brown D.W."/>
            <person name="Divon H."/>
            <person name="Uhlig S."/>
            <person name="Proctor R.H."/>
        </authorList>
    </citation>
    <scope>NUCLEOTIDE SEQUENCE [LARGE SCALE GENOMIC DNA]</scope>
    <source>
        <strain evidence="6">NRRL 39464</strain>
    </source>
</reference>
<dbReference type="CDD" id="cd00067">
    <property type="entry name" value="GAL4"/>
    <property type="match status" value="1"/>
</dbReference>
<dbReference type="PROSITE" id="PS50048">
    <property type="entry name" value="ZN2_CY6_FUNGAL_2"/>
    <property type="match status" value="1"/>
</dbReference>
<dbReference type="PANTHER" id="PTHR48105">
    <property type="entry name" value="THIOREDOXIN REDUCTASE 1-RELATED-RELATED"/>
    <property type="match status" value="1"/>
</dbReference>
<dbReference type="InterPro" id="IPR036188">
    <property type="entry name" value="FAD/NAD-bd_sf"/>
</dbReference>
<proteinExistence type="inferred from homology"/>
<evidence type="ECO:0000256" key="1">
    <source>
        <dbReference type="ARBA" id="ARBA00009333"/>
    </source>
</evidence>
<evidence type="ECO:0000256" key="3">
    <source>
        <dbReference type="ARBA" id="ARBA00023002"/>
    </source>
</evidence>
<dbReference type="InterPro" id="IPR001138">
    <property type="entry name" value="Zn2Cys6_DnaBD"/>
</dbReference>
<gene>
    <name evidence="6" type="ORF">FOXYS1_7895</name>
</gene>
<dbReference type="InterPro" id="IPR036864">
    <property type="entry name" value="Zn2-C6_fun-type_DNA-bd_sf"/>
</dbReference>
<dbReference type="GO" id="GO:0097237">
    <property type="term" value="P:cellular response to toxic substance"/>
    <property type="evidence" value="ECO:0007669"/>
    <property type="project" value="UniProtKB-ARBA"/>
</dbReference>
<evidence type="ECO:0000259" key="5">
    <source>
        <dbReference type="PROSITE" id="PS50048"/>
    </source>
</evidence>
<dbReference type="Gene3D" id="3.50.50.60">
    <property type="entry name" value="FAD/NAD(P)-binding domain"/>
    <property type="match status" value="2"/>
</dbReference>
<dbReference type="PRINTS" id="PR00368">
    <property type="entry name" value="FADPNR"/>
</dbReference>
<dbReference type="GO" id="GO:0000981">
    <property type="term" value="F:DNA-binding transcription factor activity, RNA polymerase II-specific"/>
    <property type="evidence" value="ECO:0007669"/>
    <property type="project" value="InterPro"/>
</dbReference>
<feature type="domain" description="Zn(2)-C6 fungal-type" evidence="5">
    <location>
        <begin position="13"/>
        <end position="46"/>
    </location>
</feature>
<dbReference type="InterPro" id="IPR023753">
    <property type="entry name" value="FAD/NAD-binding_dom"/>
</dbReference>
<dbReference type="PROSITE" id="PS00463">
    <property type="entry name" value="ZN2_CY6_FUNGAL_1"/>
    <property type="match status" value="1"/>
</dbReference>
<dbReference type="SUPFAM" id="SSF57701">
    <property type="entry name" value="Zn2/Cys6 DNA-binding domain"/>
    <property type="match status" value="1"/>
</dbReference>
<name>A0A8H5A9U2_FUSOX</name>
<dbReference type="InterPro" id="IPR050097">
    <property type="entry name" value="Ferredoxin-NADP_redctase_2"/>
</dbReference>
<dbReference type="Pfam" id="PF07992">
    <property type="entry name" value="Pyr_redox_2"/>
    <property type="match status" value="1"/>
</dbReference>
<protein>
    <recommendedName>
        <fullName evidence="5">Zn(2)-C6 fungal-type domain-containing protein</fullName>
    </recommendedName>
</protein>
<dbReference type="GO" id="GO:0016491">
    <property type="term" value="F:oxidoreductase activity"/>
    <property type="evidence" value="ECO:0007669"/>
    <property type="project" value="UniProtKB-KW"/>
</dbReference>
<organism evidence="6 7">
    <name type="scientific">Fusarium oxysporum</name>
    <name type="common">Fusarium vascular wilt</name>
    <dbReference type="NCBI Taxonomy" id="5507"/>
    <lineage>
        <taxon>Eukaryota</taxon>
        <taxon>Fungi</taxon>
        <taxon>Dikarya</taxon>
        <taxon>Ascomycota</taxon>
        <taxon>Pezizomycotina</taxon>
        <taxon>Sordariomycetes</taxon>
        <taxon>Hypocreomycetidae</taxon>
        <taxon>Hypocreales</taxon>
        <taxon>Nectriaceae</taxon>
        <taxon>Fusarium</taxon>
        <taxon>Fusarium oxysporum species complex</taxon>
    </lineage>
</organism>
<dbReference type="EMBL" id="JAAFOW010001280">
    <property type="protein sequence ID" value="KAF5261418.1"/>
    <property type="molecule type" value="Genomic_DNA"/>
</dbReference>
<evidence type="ECO:0000256" key="2">
    <source>
        <dbReference type="ARBA" id="ARBA00022630"/>
    </source>
</evidence>
<dbReference type="GO" id="GO:0008270">
    <property type="term" value="F:zinc ion binding"/>
    <property type="evidence" value="ECO:0007669"/>
    <property type="project" value="InterPro"/>
</dbReference>
<keyword evidence="2" id="KW-0285">Flavoprotein</keyword>
<evidence type="ECO:0000313" key="6">
    <source>
        <dbReference type="EMBL" id="KAF5261418.1"/>
    </source>
</evidence>
<evidence type="ECO:0000256" key="4">
    <source>
        <dbReference type="ARBA" id="ARBA00023242"/>
    </source>
</evidence>